<reference evidence="3 4" key="1">
    <citation type="submission" date="2021-05" db="EMBL/GenBank/DDBJ databases">
        <title>Kineosporia and Streptomyces sp. nov. two new marine actinobacteria isolated from Coral.</title>
        <authorList>
            <person name="Buangrab K."/>
            <person name="Sutthacheep M."/>
            <person name="Yeemin T."/>
            <person name="Harunari E."/>
            <person name="Igarashi Y."/>
            <person name="Kanchanasin P."/>
            <person name="Tanasupawat S."/>
            <person name="Phongsopitanun W."/>
        </authorList>
    </citation>
    <scope>NUCLEOTIDE SEQUENCE [LARGE SCALE GENOMIC DNA]</scope>
    <source>
        <strain evidence="3 4">J2-2</strain>
    </source>
</reference>
<dbReference type="InterPro" id="IPR036365">
    <property type="entry name" value="PGBD-like_sf"/>
</dbReference>
<dbReference type="Gene3D" id="3.20.20.80">
    <property type="entry name" value="Glycosidases"/>
    <property type="match status" value="1"/>
</dbReference>
<feature type="domain" description="Peptidoglycan binding-like" evidence="1">
    <location>
        <begin position="230"/>
        <end position="278"/>
    </location>
</feature>
<evidence type="ECO:0000313" key="3">
    <source>
        <dbReference type="EMBL" id="MBT0771303.1"/>
    </source>
</evidence>
<dbReference type="Pfam" id="PF08924">
    <property type="entry name" value="Rv2525c_GlyHyd-like"/>
    <property type="match status" value="1"/>
</dbReference>
<evidence type="ECO:0000259" key="1">
    <source>
        <dbReference type="Pfam" id="PF01471"/>
    </source>
</evidence>
<dbReference type="SUPFAM" id="SSF51445">
    <property type="entry name" value="(Trans)glycosidases"/>
    <property type="match status" value="1"/>
</dbReference>
<evidence type="ECO:0000259" key="2">
    <source>
        <dbReference type="Pfam" id="PF08924"/>
    </source>
</evidence>
<accession>A0ABS5TJL7</accession>
<dbReference type="InterPro" id="IPR017853">
    <property type="entry name" value="GH"/>
</dbReference>
<sequence length="786" mass="83716">MADPQVEYAQAWLNDTYGGVSGWVTVTEDGITGWNSMYAIRRALQIELGVSPLSSGFGPATTAAFTAKIGRVDANTTSANLLRIVSAALWCKGYSGIYQGATPTFAAIEYAVSQIRGDLGLTGAFIDVKLMLSLTTMDAYVLLSGGTDPVREVQRWLNATYSGRADFALVPADGIFSRGVATALYFGVQYEIGMADGTANGNFGTGTRAGLRTTAAQVGAGSVDGTQRFVRLFQAALRANAVDVPFSGTFDQSTVTATRSFQSFMELPASGRADYPTWCAALVSNGDVDRSTTGFDCRTQLTAADAVALRAAGYTAVGRYTVGEGKNILSPEIDGLAAAGIRLFPIHQRLNNEAAVMTEANGLTHGVEATERCRALGLPHDTVVFFSVDFDAVGEVIDGPVMDYFRGVRKSMGQVIGTSYRIGVYGTRNVCAKVIDKGYAQAAFVAGMSTGWSGNMGFAMPREWHYNQIATITRSLPTRAVAVDNDVVSSRATPVDLTRVVSPPVEQHGSASATGFDVFFEWLVRAEVAIERGLSDAGLLLKDLVGYNYMSPSIIAHALQRPTYWDDEDFKALWRVYTPIDDTGDESLARSTGEAALAALAPAEPATALDFRHFAATLRGYQVWGAPGTQGEYGLGDLGGWMLDLLSVWGSYPGTGLREWLAGEIGAKGSASGFGWLDVVADADAWLVARRLDDGALLSEVIRRLYKESPATRVNRFYQERFGGSPANLASAFTPLIDGVDVGVFHDLAAGKIRAAANLSAGQQMPTRAEATVMAEAYAAFMASLS</sequence>
<dbReference type="Gene3D" id="1.10.101.10">
    <property type="entry name" value="PGBD-like superfamily/PGBD"/>
    <property type="match status" value="1"/>
</dbReference>
<comment type="caution">
    <text evidence="3">The sequence shown here is derived from an EMBL/GenBank/DDBJ whole genome shotgun (WGS) entry which is preliminary data.</text>
</comment>
<name>A0ABS5TJL7_9ACTN</name>
<dbReference type="InterPro" id="IPR002477">
    <property type="entry name" value="Peptidoglycan-bd-like"/>
</dbReference>
<dbReference type="EMBL" id="JAHBAY010000008">
    <property type="protein sequence ID" value="MBT0771303.1"/>
    <property type="molecule type" value="Genomic_DNA"/>
</dbReference>
<evidence type="ECO:0000313" key="4">
    <source>
        <dbReference type="Proteomes" id="UP001197247"/>
    </source>
</evidence>
<organism evidence="3 4">
    <name type="scientific">Kineosporia corallincola</name>
    <dbReference type="NCBI Taxonomy" id="2835133"/>
    <lineage>
        <taxon>Bacteria</taxon>
        <taxon>Bacillati</taxon>
        <taxon>Actinomycetota</taxon>
        <taxon>Actinomycetes</taxon>
        <taxon>Kineosporiales</taxon>
        <taxon>Kineosporiaceae</taxon>
        <taxon>Kineosporia</taxon>
    </lineage>
</organism>
<keyword evidence="4" id="KW-1185">Reference proteome</keyword>
<protein>
    <submittedName>
        <fullName evidence="3">DUF1906 domain-containing protein</fullName>
    </submittedName>
</protein>
<feature type="domain" description="Rv2525c-like glycoside hydrolase-like" evidence="2">
    <location>
        <begin position="308"/>
        <end position="471"/>
    </location>
</feature>
<dbReference type="InterPro" id="IPR015020">
    <property type="entry name" value="Rv2525c-like_Glyco_Hydro-like"/>
</dbReference>
<proteinExistence type="predicted"/>
<dbReference type="Pfam" id="PF01471">
    <property type="entry name" value="PG_binding_1"/>
    <property type="match status" value="1"/>
</dbReference>
<dbReference type="Proteomes" id="UP001197247">
    <property type="component" value="Unassembled WGS sequence"/>
</dbReference>
<dbReference type="InterPro" id="IPR036366">
    <property type="entry name" value="PGBDSf"/>
</dbReference>
<gene>
    <name evidence="3" type="ORF">KIH74_20365</name>
</gene>
<dbReference type="SUPFAM" id="SSF47090">
    <property type="entry name" value="PGBD-like"/>
    <property type="match status" value="1"/>
</dbReference>
<dbReference type="RefSeq" id="WP_214157593.1">
    <property type="nucleotide sequence ID" value="NZ_JAHBAY010000008.1"/>
</dbReference>
<dbReference type="CDD" id="cd06418">
    <property type="entry name" value="GH25_BacA-like"/>
    <property type="match status" value="1"/>
</dbReference>